<evidence type="ECO:0000313" key="3">
    <source>
        <dbReference type="Proteomes" id="UP001219355"/>
    </source>
</evidence>
<evidence type="ECO:0000256" key="1">
    <source>
        <dbReference type="SAM" id="MobiDB-lite"/>
    </source>
</evidence>
<evidence type="ECO:0008006" key="4">
    <source>
        <dbReference type="Google" id="ProtNLM"/>
    </source>
</evidence>
<dbReference type="InterPro" id="IPR007817">
    <property type="entry name" value="Isocyanide_synthase_DIT1"/>
</dbReference>
<feature type="compositionally biased region" description="Basic and acidic residues" evidence="1">
    <location>
        <begin position="460"/>
        <end position="469"/>
    </location>
</feature>
<feature type="region of interest" description="Disordered" evidence="1">
    <location>
        <begin position="459"/>
        <end position="506"/>
    </location>
</feature>
<proteinExistence type="predicted"/>
<feature type="compositionally biased region" description="Basic and acidic residues" evidence="1">
    <location>
        <begin position="487"/>
        <end position="500"/>
    </location>
</feature>
<organism evidence="2 3">
    <name type="scientific">Emydomyces testavorans</name>
    <dbReference type="NCBI Taxonomy" id="2070801"/>
    <lineage>
        <taxon>Eukaryota</taxon>
        <taxon>Fungi</taxon>
        <taxon>Dikarya</taxon>
        <taxon>Ascomycota</taxon>
        <taxon>Pezizomycotina</taxon>
        <taxon>Eurotiomycetes</taxon>
        <taxon>Eurotiomycetidae</taxon>
        <taxon>Onygenales</taxon>
        <taxon>Nannizziopsiaceae</taxon>
        <taxon>Emydomyces</taxon>
    </lineage>
</organism>
<keyword evidence="3" id="KW-1185">Reference proteome</keyword>
<sequence>MGGLASDRLECVSSGRKALWPWEASLPGVDGAPADYFTIVLQNDAGTSIETVQSFADIEASDIVERYVTEKSVLSPKTPSEIGNIVMSILERYRQPSRTQVQQPLPVRDKFLLLIQDHVEREQPISMVLPAFPFKSPNRTFKVLGHLPDKGEEIALMHLNSLCKEIRKVYSKGARVDIVSDGLMYNDILGISDKEVWTYGQALRELAVKKGCNHIHFVRLVELLGDVDTGEPLTEEQYLRDAPWFRSQLYQRNIPEDFSPSRHILSDHDTTLTYRGYIKFLEKDIDDKRFEDSTMSKRQIKKHREEVAKKMIARGRAFAIAIAKRFEKSIRLSIHPSLDATKLSISLIPQEGGTAMTPWHSSLVRSVDGAVQLSHVGAVSRQTHELIYENGRPSYYREKSDLFDWNGADVEFDFLYPSGMLISVQNTTLDTSLKDFYLQKVLTLAQKCSPVIVRGSSVSRESEVSKASRPEPNGDSSEESMDILAALDKKDSPEPKDGDVKTVQSSAKAMEGLRAGWKRRDCWAHSCVIA</sequence>
<protein>
    <recommendedName>
        <fullName evidence="4">Pyoverdine/dityrosine biosynthesis protein</fullName>
    </recommendedName>
</protein>
<dbReference type="Proteomes" id="UP001219355">
    <property type="component" value="Chromosome 1"/>
</dbReference>
<dbReference type="Pfam" id="PF05141">
    <property type="entry name" value="DIT1_PvcA"/>
    <property type="match status" value="1"/>
</dbReference>
<dbReference type="AlphaFoldDB" id="A0AAF0DCE4"/>
<accession>A0AAF0DCE4</accession>
<reference evidence="2" key="1">
    <citation type="submission" date="2023-03" db="EMBL/GenBank/DDBJ databases">
        <title>Emydomyces testavorans Genome Sequence.</title>
        <authorList>
            <person name="Hoyer L."/>
        </authorList>
    </citation>
    <scope>NUCLEOTIDE SEQUENCE</scope>
    <source>
        <strain evidence="2">16-2883</strain>
    </source>
</reference>
<name>A0AAF0DCE4_9EURO</name>
<dbReference type="EMBL" id="CP120627">
    <property type="protein sequence ID" value="WEW55703.1"/>
    <property type="molecule type" value="Genomic_DNA"/>
</dbReference>
<evidence type="ECO:0000313" key="2">
    <source>
        <dbReference type="EMBL" id="WEW55703.1"/>
    </source>
</evidence>
<dbReference type="PANTHER" id="PTHR37285">
    <property type="entry name" value="SPORE WALL MATURATION PROTEIN DIT1"/>
    <property type="match status" value="1"/>
</dbReference>
<dbReference type="PANTHER" id="PTHR37285:SF5">
    <property type="entry name" value="SPORE WALL MATURATION PROTEIN DIT1"/>
    <property type="match status" value="1"/>
</dbReference>
<gene>
    <name evidence="2" type="ORF">PRK78_001136</name>
</gene>